<dbReference type="AlphaFoldDB" id="A0A7I8K667"/>
<feature type="compositionally biased region" description="Pro residues" evidence="6">
    <location>
        <begin position="155"/>
        <end position="166"/>
    </location>
</feature>
<dbReference type="PANTHER" id="PTHR45914:SF24">
    <property type="entry name" value="BHLH DOMAIN-CONTAINING PROTEIN"/>
    <property type="match status" value="1"/>
</dbReference>
<dbReference type="SMART" id="SM00353">
    <property type="entry name" value="HLH"/>
    <property type="match status" value="1"/>
</dbReference>
<dbReference type="Pfam" id="PF00010">
    <property type="entry name" value="HLH"/>
    <property type="match status" value="1"/>
</dbReference>
<evidence type="ECO:0000256" key="3">
    <source>
        <dbReference type="ARBA" id="ARBA00023015"/>
    </source>
</evidence>
<dbReference type="PROSITE" id="PS50888">
    <property type="entry name" value="BHLH"/>
    <property type="match status" value="1"/>
</dbReference>
<dbReference type="SUPFAM" id="SSF47459">
    <property type="entry name" value="HLH, helix-loop-helix DNA-binding domain"/>
    <property type="match status" value="1"/>
</dbReference>
<gene>
    <name evidence="8" type="ORF">SI8410_02003294</name>
</gene>
<keyword evidence="3" id="KW-0805">Transcription regulation</keyword>
<proteinExistence type="inferred from homology"/>
<feature type="domain" description="BHLH" evidence="7">
    <location>
        <begin position="184"/>
        <end position="233"/>
    </location>
</feature>
<keyword evidence="4" id="KW-0804">Transcription</keyword>
<dbReference type="InterPro" id="IPR045843">
    <property type="entry name" value="IND-like"/>
</dbReference>
<dbReference type="InterPro" id="IPR036638">
    <property type="entry name" value="HLH_DNA-bd_sf"/>
</dbReference>
<evidence type="ECO:0000256" key="1">
    <source>
        <dbReference type="ARBA" id="ARBA00004123"/>
    </source>
</evidence>
<dbReference type="EMBL" id="LR746265">
    <property type="protein sequence ID" value="CAA7392115.1"/>
    <property type="molecule type" value="Genomic_DNA"/>
</dbReference>
<keyword evidence="9" id="KW-1185">Reference proteome</keyword>
<dbReference type="CDD" id="cd11393">
    <property type="entry name" value="bHLH_AtbHLH_like"/>
    <property type="match status" value="1"/>
</dbReference>
<evidence type="ECO:0000256" key="4">
    <source>
        <dbReference type="ARBA" id="ARBA00023163"/>
    </source>
</evidence>
<evidence type="ECO:0000256" key="2">
    <source>
        <dbReference type="ARBA" id="ARBA00005510"/>
    </source>
</evidence>
<comment type="subcellular location">
    <subcellularLocation>
        <location evidence="1">Nucleus</location>
    </subcellularLocation>
</comment>
<accession>A0A7I8K667</accession>
<keyword evidence="5" id="KW-0539">Nucleus</keyword>
<reference evidence="8" key="1">
    <citation type="submission" date="2020-02" db="EMBL/GenBank/DDBJ databases">
        <authorList>
            <person name="Scholz U."/>
            <person name="Mascher M."/>
            <person name="Fiebig A."/>
        </authorList>
    </citation>
    <scope>NUCLEOTIDE SEQUENCE</scope>
</reference>
<dbReference type="InterPro" id="IPR011598">
    <property type="entry name" value="bHLH_dom"/>
</dbReference>
<dbReference type="OrthoDB" id="1610519at2759"/>
<dbReference type="Proteomes" id="UP000663760">
    <property type="component" value="Chromosome 2"/>
</dbReference>
<protein>
    <recommendedName>
        <fullName evidence="7">BHLH domain-containing protein</fullName>
    </recommendedName>
</protein>
<evidence type="ECO:0000256" key="6">
    <source>
        <dbReference type="SAM" id="MobiDB-lite"/>
    </source>
</evidence>
<name>A0A7I8K667_SPIIN</name>
<dbReference type="PANTHER" id="PTHR45914">
    <property type="entry name" value="TRANSCRIPTION FACTOR HEC3-RELATED"/>
    <property type="match status" value="1"/>
</dbReference>
<evidence type="ECO:0000313" key="8">
    <source>
        <dbReference type="EMBL" id="CAA7392115.1"/>
    </source>
</evidence>
<evidence type="ECO:0000256" key="5">
    <source>
        <dbReference type="ARBA" id="ARBA00023242"/>
    </source>
</evidence>
<evidence type="ECO:0000259" key="7">
    <source>
        <dbReference type="PROSITE" id="PS50888"/>
    </source>
</evidence>
<organism evidence="8 9">
    <name type="scientific">Spirodela intermedia</name>
    <name type="common">Intermediate duckweed</name>
    <dbReference type="NCBI Taxonomy" id="51605"/>
    <lineage>
        <taxon>Eukaryota</taxon>
        <taxon>Viridiplantae</taxon>
        <taxon>Streptophyta</taxon>
        <taxon>Embryophyta</taxon>
        <taxon>Tracheophyta</taxon>
        <taxon>Spermatophyta</taxon>
        <taxon>Magnoliopsida</taxon>
        <taxon>Liliopsida</taxon>
        <taxon>Araceae</taxon>
        <taxon>Lemnoideae</taxon>
        <taxon>Spirodela</taxon>
    </lineage>
</organism>
<dbReference type="InterPro" id="IPR045239">
    <property type="entry name" value="bHLH95_bHLH"/>
</dbReference>
<dbReference type="GO" id="GO:0046983">
    <property type="term" value="F:protein dimerization activity"/>
    <property type="evidence" value="ECO:0007669"/>
    <property type="project" value="InterPro"/>
</dbReference>
<sequence length="338" mass="37440">METTLLPDGIFVSPAFLARMAEGMVPLDAARTTTICTGRDHQDWEEGSGGTEQTERMMLKVPKVEKQSTDADLTAAAKRLPFEVDCGTLKCLSPGSHRLPALQSLEPGLDPREKTHSGSSAWGVELGSVVVEPSHKRFRSIPAATPSSTAVSFPSPHPLFSPPHPQPSSSDDQRALQAEKPASRQLIPPNLRSRVRRKGISERIRLLAKLMPWDRKMNTSTMLEEARNYVKFLEAQVTVLQCMPVESRFSCPPPSSYATSASVLRGLERLTRQQLLHVMVRSPLVQDKLCGRGLCVFSVEQVILMRQAAERKKILHHQHHQLEQQMILDSGSTSTISD</sequence>
<dbReference type="GO" id="GO:0003700">
    <property type="term" value="F:DNA-binding transcription factor activity"/>
    <property type="evidence" value="ECO:0007669"/>
    <property type="project" value="InterPro"/>
</dbReference>
<dbReference type="Gene3D" id="4.10.280.10">
    <property type="entry name" value="Helix-loop-helix DNA-binding domain"/>
    <property type="match status" value="1"/>
</dbReference>
<feature type="region of interest" description="Disordered" evidence="6">
    <location>
        <begin position="141"/>
        <end position="194"/>
    </location>
</feature>
<evidence type="ECO:0000313" key="9">
    <source>
        <dbReference type="Proteomes" id="UP000663760"/>
    </source>
</evidence>
<dbReference type="GO" id="GO:0005634">
    <property type="term" value="C:nucleus"/>
    <property type="evidence" value="ECO:0007669"/>
    <property type="project" value="UniProtKB-SubCell"/>
</dbReference>
<comment type="similarity">
    <text evidence="2">Belongs to the bHLH protein family.</text>
</comment>